<accession>A0ABT4UL61</accession>
<feature type="transmembrane region" description="Helical" evidence="1">
    <location>
        <begin position="125"/>
        <end position="143"/>
    </location>
</feature>
<feature type="transmembrane region" description="Helical" evidence="1">
    <location>
        <begin position="87"/>
        <end position="105"/>
    </location>
</feature>
<comment type="caution">
    <text evidence="2">The sequence shown here is derived from an EMBL/GenBank/DDBJ whole genome shotgun (WGS) entry which is preliminary data.</text>
</comment>
<keyword evidence="3" id="KW-1185">Reference proteome</keyword>
<keyword evidence="1" id="KW-1133">Transmembrane helix</keyword>
<evidence type="ECO:0000256" key="1">
    <source>
        <dbReference type="SAM" id="Phobius"/>
    </source>
</evidence>
<organism evidence="2 3">
    <name type="scientific">Polluticaenibacter yanchengensis</name>
    <dbReference type="NCBI Taxonomy" id="3014562"/>
    <lineage>
        <taxon>Bacteria</taxon>
        <taxon>Pseudomonadati</taxon>
        <taxon>Bacteroidota</taxon>
        <taxon>Chitinophagia</taxon>
        <taxon>Chitinophagales</taxon>
        <taxon>Chitinophagaceae</taxon>
        <taxon>Polluticaenibacter</taxon>
    </lineage>
</organism>
<name>A0ABT4UL61_9BACT</name>
<reference evidence="2 3" key="1">
    <citation type="submission" date="2022-12" db="EMBL/GenBank/DDBJ databases">
        <title>Chitinophagaceae gen. sp. nov., a new member of the family Chitinophagaceae, isolated from soil in a chemical factory.</title>
        <authorList>
            <person name="Ke Z."/>
        </authorList>
    </citation>
    <scope>NUCLEOTIDE SEQUENCE [LARGE SCALE GENOMIC DNA]</scope>
    <source>
        <strain evidence="2 3">LY-5</strain>
    </source>
</reference>
<dbReference type="EMBL" id="JAQGEF010000014">
    <property type="protein sequence ID" value="MDA3615591.1"/>
    <property type="molecule type" value="Genomic_DNA"/>
</dbReference>
<dbReference type="RefSeq" id="WP_407031918.1">
    <property type="nucleotide sequence ID" value="NZ_JAQGEF010000014.1"/>
</dbReference>
<feature type="transmembrane region" description="Helical" evidence="1">
    <location>
        <begin position="149"/>
        <end position="168"/>
    </location>
</feature>
<gene>
    <name evidence="2" type="ORF">O3P16_12290</name>
</gene>
<protein>
    <submittedName>
        <fullName evidence="2">Uncharacterized protein</fullName>
    </submittedName>
</protein>
<keyword evidence="1" id="KW-0472">Membrane</keyword>
<evidence type="ECO:0000313" key="2">
    <source>
        <dbReference type="EMBL" id="MDA3615591.1"/>
    </source>
</evidence>
<dbReference type="Proteomes" id="UP001210231">
    <property type="component" value="Unassembled WGS sequence"/>
</dbReference>
<evidence type="ECO:0000313" key="3">
    <source>
        <dbReference type="Proteomes" id="UP001210231"/>
    </source>
</evidence>
<keyword evidence="1" id="KW-0812">Transmembrane</keyword>
<proteinExistence type="predicted"/>
<feature type="transmembrane region" description="Helical" evidence="1">
    <location>
        <begin position="197"/>
        <end position="217"/>
    </location>
</feature>
<feature type="transmembrane region" description="Helical" evidence="1">
    <location>
        <begin position="23"/>
        <end position="45"/>
    </location>
</feature>
<sequence>MNSQQSLDTLKDIKKMMERSSRFISLSGWSGVAAGVCALIGAHFANDIISRNKNSDSLIKKIDFNQYDASANRYEGVSLQSYMGNSLFQIAIVTLVAAVILAFTFTYLRSKKTRTPIWGATSKKLLISTAIPLVAGGLYLLQLMKFSNFGLIAPGCLLFYGLALLSGSRYTIGEIKYLGYIQILLAIISMYNPGYGLYFWAIGFGIMHIIYGLVMWYKYERNTEQ</sequence>
<feature type="transmembrane region" description="Helical" evidence="1">
    <location>
        <begin position="175"/>
        <end position="191"/>
    </location>
</feature>